<reference evidence="4 5" key="1">
    <citation type="submission" date="2016-12" db="EMBL/GenBank/DDBJ databases">
        <title>The genomes of Aspergillus section Nigri reveals drivers in fungal speciation.</title>
        <authorList>
            <consortium name="DOE Joint Genome Institute"/>
            <person name="Vesth T.C."/>
            <person name="Nybo J."/>
            <person name="Theobald S."/>
            <person name="Brandl J."/>
            <person name="Frisvad J.C."/>
            <person name="Nielsen K.F."/>
            <person name="Lyhne E.K."/>
            <person name="Kogle M.E."/>
            <person name="Kuo A."/>
            <person name="Riley R."/>
            <person name="Clum A."/>
            <person name="Nolan M."/>
            <person name="Lipzen A."/>
            <person name="Salamov A."/>
            <person name="Henrissat B."/>
            <person name="Wiebenga A."/>
            <person name="De Vries R.P."/>
            <person name="Grigoriev I.V."/>
            <person name="Mortensen U.H."/>
            <person name="Andersen M.R."/>
            <person name="Baker S.E."/>
        </authorList>
    </citation>
    <scope>NUCLEOTIDE SEQUENCE [LARGE SCALE GENOMIC DNA]</scope>
    <source>
        <strain evidence="4 5">CBS 117.55</strain>
    </source>
</reference>
<evidence type="ECO:0000256" key="3">
    <source>
        <dbReference type="SAM" id="SignalP"/>
    </source>
</evidence>
<dbReference type="RefSeq" id="XP_025399858.1">
    <property type="nucleotide sequence ID" value="XM_025541788.1"/>
</dbReference>
<proteinExistence type="predicted"/>
<protein>
    <submittedName>
        <fullName evidence="4">Uncharacterized protein</fullName>
    </submittedName>
</protein>
<dbReference type="GO" id="GO:0016787">
    <property type="term" value="F:hydrolase activity"/>
    <property type="evidence" value="ECO:0007669"/>
    <property type="project" value="UniProtKB-KW"/>
</dbReference>
<dbReference type="VEuPathDB" id="FungiDB:BO70DRAFT_352273"/>
<dbReference type="Proteomes" id="UP000247233">
    <property type="component" value="Unassembled WGS sequence"/>
</dbReference>
<sequence>MRFFDFILPLVLLASPIAAETITCTGKDTSTKKNKSWKVSVETAKEEMKKAGISTQGRTGYPHAYRNFQGLDWSVATCKKTNIDLLEYPVFWVGHSQLDNTVLTKDQAKTPIRVVYANDGGAAVYCGLMIHEEVTREADVNREQSWQGLEGFHICE</sequence>
<dbReference type="Pfam" id="PF00545">
    <property type="entry name" value="Ribonuclease"/>
    <property type="match status" value="1"/>
</dbReference>
<dbReference type="AlphaFoldDB" id="A0A317WBU1"/>
<keyword evidence="1" id="KW-0540">Nuclease</keyword>
<evidence type="ECO:0000256" key="2">
    <source>
        <dbReference type="ARBA" id="ARBA00022801"/>
    </source>
</evidence>
<evidence type="ECO:0000313" key="5">
    <source>
        <dbReference type="Proteomes" id="UP000247233"/>
    </source>
</evidence>
<dbReference type="EMBL" id="MSFL01000010">
    <property type="protein sequence ID" value="PWY83415.1"/>
    <property type="molecule type" value="Genomic_DNA"/>
</dbReference>
<gene>
    <name evidence="4" type="ORF">BO70DRAFT_352273</name>
</gene>
<feature type="signal peptide" evidence="3">
    <location>
        <begin position="1"/>
        <end position="19"/>
    </location>
</feature>
<dbReference type="GeneID" id="37064025"/>
<dbReference type="Gene3D" id="3.10.450.30">
    <property type="entry name" value="Microbial ribonucleases"/>
    <property type="match status" value="1"/>
</dbReference>
<name>A0A317WBU1_9EURO</name>
<dbReference type="InterPro" id="IPR000026">
    <property type="entry name" value="N1-like"/>
</dbReference>
<evidence type="ECO:0000313" key="4">
    <source>
        <dbReference type="EMBL" id="PWY83415.1"/>
    </source>
</evidence>
<organism evidence="4 5">
    <name type="scientific">Aspergillus heteromorphus CBS 117.55</name>
    <dbReference type="NCBI Taxonomy" id="1448321"/>
    <lineage>
        <taxon>Eukaryota</taxon>
        <taxon>Fungi</taxon>
        <taxon>Dikarya</taxon>
        <taxon>Ascomycota</taxon>
        <taxon>Pezizomycotina</taxon>
        <taxon>Eurotiomycetes</taxon>
        <taxon>Eurotiomycetidae</taxon>
        <taxon>Eurotiales</taxon>
        <taxon>Aspergillaceae</taxon>
        <taxon>Aspergillus</taxon>
        <taxon>Aspergillus subgen. Circumdati</taxon>
    </lineage>
</organism>
<dbReference type="InterPro" id="IPR016191">
    <property type="entry name" value="Ribonuclease/ribotoxin"/>
</dbReference>
<comment type="caution">
    <text evidence="4">The sequence shown here is derived from an EMBL/GenBank/DDBJ whole genome shotgun (WGS) entry which is preliminary data.</text>
</comment>
<keyword evidence="3" id="KW-0732">Signal</keyword>
<keyword evidence="5" id="KW-1185">Reference proteome</keyword>
<dbReference type="GO" id="GO:0004521">
    <property type="term" value="F:RNA endonuclease activity"/>
    <property type="evidence" value="ECO:0007669"/>
    <property type="project" value="InterPro"/>
</dbReference>
<evidence type="ECO:0000256" key="1">
    <source>
        <dbReference type="ARBA" id="ARBA00022722"/>
    </source>
</evidence>
<feature type="chain" id="PRO_5016399409" evidence="3">
    <location>
        <begin position="20"/>
        <end position="156"/>
    </location>
</feature>
<keyword evidence="2" id="KW-0378">Hydrolase</keyword>
<dbReference type="SUPFAM" id="SSF53933">
    <property type="entry name" value="Microbial ribonucleases"/>
    <property type="match status" value="1"/>
</dbReference>
<dbReference type="OrthoDB" id="4388065at2759"/>
<dbReference type="GO" id="GO:0003723">
    <property type="term" value="F:RNA binding"/>
    <property type="evidence" value="ECO:0007669"/>
    <property type="project" value="InterPro"/>
</dbReference>
<accession>A0A317WBU1</accession>